<gene>
    <name evidence="1" type="ORF">DPMN_083684</name>
</gene>
<reference evidence="1" key="2">
    <citation type="submission" date="2020-11" db="EMBL/GenBank/DDBJ databases">
        <authorList>
            <person name="McCartney M.A."/>
            <person name="Auch B."/>
            <person name="Kono T."/>
            <person name="Mallez S."/>
            <person name="Becker A."/>
            <person name="Gohl D.M."/>
            <person name="Silverstein K.A.T."/>
            <person name="Koren S."/>
            <person name="Bechman K.B."/>
            <person name="Herman A."/>
            <person name="Abrahante J.E."/>
            <person name="Garbe J."/>
        </authorList>
    </citation>
    <scope>NUCLEOTIDE SEQUENCE</scope>
    <source>
        <strain evidence="1">Duluth1</strain>
        <tissue evidence="1">Whole animal</tissue>
    </source>
</reference>
<keyword evidence="2" id="KW-1185">Reference proteome</keyword>
<organism evidence="1 2">
    <name type="scientific">Dreissena polymorpha</name>
    <name type="common">Zebra mussel</name>
    <name type="synonym">Mytilus polymorpha</name>
    <dbReference type="NCBI Taxonomy" id="45954"/>
    <lineage>
        <taxon>Eukaryota</taxon>
        <taxon>Metazoa</taxon>
        <taxon>Spiralia</taxon>
        <taxon>Lophotrochozoa</taxon>
        <taxon>Mollusca</taxon>
        <taxon>Bivalvia</taxon>
        <taxon>Autobranchia</taxon>
        <taxon>Heteroconchia</taxon>
        <taxon>Euheterodonta</taxon>
        <taxon>Imparidentia</taxon>
        <taxon>Neoheterodontei</taxon>
        <taxon>Myida</taxon>
        <taxon>Dreissenoidea</taxon>
        <taxon>Dreissenidae</taxon>
        <taxon>Dreissena</taxon>
    </lineage>
</organism>
<dbReference type="AlphaFoldDB" id="A0A9D4BIP8"/>
<accession>A0A9D4BIP8</accession>
<name>A0A9D4BIP8_DREPO</name>
<dbReference type="EMBL" id="JAIWYP010000016">
    <property type="protein sequence ID" value="KAH3696219.1"/>
    <property type="molecule type" value="Genomic_DNA"/>
</dbReference>
<dbReference type="Proteomes" id="UP000828390">
    <property type="component" value="Unassembled WGS sequence"/>
</dbReference>
<evidence type="ECO:0000313" key="1">
    <source>
        <dbReference type="EMBL" id="KAH3696219.1"/>
    </source>
</evidence>
<reference evidence="1" key="1">
    <citation type="journal article" date="2019" name="bioRxiv">
        <title>The Genome of the Zebra Mussel, Dreissena polymorpha: A Resource for Invasive Species Research.</title>
        <authorList>
            <person name="McCartney M.A."/>
            <person name="Auch B."/>
            <person name="Kono T."/>
            <person name="Mallez S."/>
            <person name="Zhang Y."/>
            <person name="Obille A."/>
            <person name="Becker A."/>
            <person name="Abrahante J.E."/>
            <person name="Garbe J."/>
            <person name="Badalamenti J.P."/>
            <person name="Herman A."/>
            <person name="Mangelson H."/>
            <person name="Liachko I."/>
            <person name="Sullivan S."/>
            <person name="Sone E.D."/>
            <person name="Koren S."/>
            <person name="Silverstein K.A.T."/>
            <person name="Beckman K.B."/>
            <person name="Gohl D.M."/>
        </authorList>
    </citation>
    <scope>NUCLEOTIDE SEQUENCE</scope>
    <source>
        <strain evidence="1">Duluth1</strain>
        <tissue evidence="1">Whole animal</tissue>
    </source>
</reference>
<evidence type="ECO:0000313" key="2">
    <source>
        <dbReference type="Proteomes" id="UP000828390"/>
    </source>
</evidence>
<proteinExistence type="predicted"/>
<sequence>MEGIKYPMDKITLENQTHAKSNCFRPMFVKRSMTDLTCLSRKRHVIVERGDMRQFSRANNVPVVSVQYDVPKMPSSPLIYRIRRLNTPISGLGRSKSEENIRVNSKYICSLKNYSVISSLNMSDYYND</sequence>
<comment type="caution">
    <text evidence="1">The sequence shown here is derived from an EMBL/GenBank/DDBJ whole genome shotgun (WGS) entry which is preliminary data.</text>
</comment>
<protein>
    <submittedName>
        <fullName evidence="1">Uncharacterized protein</fullName>
    </submittedName>
</protein>